<evidence type="ECO:0000256" key="7">
    <source>
        <dbReference type="SAM" id="Coils"/>
    </source>
</evidence>
<name>A0ABU8RVE8_9SPHN</name>
<protein>
    <submittedName>
        <fullName evidence="10">Peptidoglycan DD-metalloendopeptidase family protein</fullName>
    </submittedName>
</protein>
<evidence type="ECO:0000259" key="9">
    <source>
        <dbReference type="Pfam" id="PF01551"/>
    </source>
</evidence>
<feature type="signal peptide" evidence="8">
    <location>
        <begin position="1"/>
        <end position="24"/>
    </location>
</feature>
<dbReference type="InterPro" id="IPR016047">
    <property type="entry name" value="M23ase_b-sheet_dom"/>
</dbReference>
<evidence type="ECO:0000313" key="10">
    <source>
        <dbReference type="EMBL" id="MEJ5977060.1"/>
    </source>
</evidence>
<evidence type="ECO:0000256" key="1">
    <source>
        <dbReference type="ARBA" id="ARBA00001947"/>
    </source>
</evidence>
<comment type="caution">
    <text evidence="10">The sequence shown here is derived from an EMBL/GenBank/DDBJ whole genome shotgun (WGS) entry which is preliminary data.</text>
</comment>
<evidence type="ECO:0000256" key="5">
    <source>
        <dbReference type="ARBA" id="ARBA00022833"/>
    </source>
</evidence>
<evidence type="ECO:0000313" key="11">
    <source>
        <dbReference type="Proteomes" id="UP001361239"/>
    </source>
</evidence>
<dbReference type="SUPFAM" id="SSF51261">
    <property type="entry name" value="Duplicated hybrid motif"/>
    <property type="match status" value="1"/>
</dbReference>
<evidence type="ECO:0000256" key="8">
    <source>
        <dbReference type="SAM" id="SignalP"/>
    </source>
</evidence>
<keyword evidence="3" id="KW-0479">Metal-binding</keyword>
<dbReference type="EMBL" id="JBBHJZ010000002">
    <property type="protein sequence ID" value="MEJ5977060.1"/>
    <property type="molecule type" value="Genomic_DNA"/>
</dbReference>
<keyword evidence="2" id="KW-0645">Protease</keyword>
<evidence type="ECO:0000256" key="3">
    <source>
        <dbReference type="ARBA" id="ARBA00022723"/>
    </source>
</evidence>
<keyword evidence="8" id="KW-0732">Signal</keyword>
<evidence type="ECO:0000256" key="4">
    <source>
        <dbReference type="ARBA" id="ARBA00022801"/>
    </source>
</evidence>
<keyword evidence="11" id="KW-1185">Reference proteome</keyword>
<comment type="cofactor">
    <cofactor evidence="1">
        <name>Zn(2+)</name>
        <dbReference type="ChEBI" id="CHEBI:29105"/>
    </cofactor>
</comment>
<feature type="coiled-coil region" evidence="7">
    <location>
        <begin position="44"/>
        <end position="99"/>
    </location>
</feature>
<dbReference type="Proteomes" id="UP001361239">
    <property type="component" value="Unassembled WGS sequence"/>
</dbReference>
<evidence type="ECO:0000256" key="2">
    <source>
        <dbReference type="ARBA" id="ARBA00022670"/>
    </source>
</evidence>
<dbReference type="InterPro" id="IPR011055">
    <property type="entry name" value="Dup_hybrid_motif"/>
</dbReference>
<dbReference type="RefSeq" id="WP_339587013.1">
    <property type="nucleotide sequence ID" value="NZ_JBBHJZ010000002.1"/>
</dbReference>
<feature type="domain" description="M23ase beta-sheet core" evidence="9">
    <location>
        <begin position="316"/>
        <end position="404"/>
    </location>
</feature>
<keyword evidence="6" id="KW-0482">Metalloprotease</keyword>
<dbReference type="PANTHER" id="PTHR21666">
    <property type="entry name" value="PEPTIDASE-RELATED"/>
    <property type="match status" value="1"/>
</dbReference>
<sequence length="411" mass="43505">MTSSRRILHLLLPASLLAGLSASASLDAQQAARFDDVGDARRALAEAQAQGAAARTRAERLEGEASRASAAAEKTAREAAAIAARIQQTEAEIAGHQAQVALIGREREVLRARLAERQRPVVRLTASLQRLSRRPPALALLRPGSVRETMYMRALLATMLPEVQRRTAALRAEIERGKALQRRTALATKNLRESQRRLTVRRGVLAGLETRQRLESRQVTGAADREAERALALAEQARDLGTLTDDLRKAGALRDQLARLPGPIMRPARPEAAQVTSLGDAPSPAASGLPGYMLPATGRLVSGFGDTQRGGGARVRGIALATRAGAQIVAPASGRVAFAGPYRGYGNIVIVEHPGGWTSLVTGLARLDVGVGGQLLAGSPLGAAGGDQSLVTLELRRDGVPVNPLEFVQSR</sequence>
<dbReference type="Gene3D" id="2.70.70.10">
    <property type="entry name" value="Glucose Permease (Domain IIA)"/>
    <property type="match status" value="1"/>
</dbReference>
<proteinExistence type="predicted"/>
<keyword evidence="4" id="KW-0378">Hydrolase</keyword>
<keyword evidence="5" id="KW-0862">Zinc</keyword>
<dbReference type="PANTHER" id="PTHR21666:SF288">
    <property type="entry name" value="CELL DIVISION PROTEIN YTFB"/>
    <property type="match status" value="1"/>
</dbReference>
<keyword evidence="7" id="KW-0175">Coiled coil</keyword>
<accession>A0ABU8RVE8</accession>
<dbReference type="Pfam" id="PF01551">
    <property type="entry name" value="Peptidase_M23"/>
    <property type="match status" value="1"/>
</dbReference>
<reference evidence="10 11" key="1">
    <citation type="submission" date="2024-03" db="EMBL/GenBank/DDBJ databases">
        <authorList>
            <person name="Jo J.-H."/>
        </authorList>
    </citation>
    <scope>NUCLEOTIDE SEQUENCE [LARGE SCALE GENOMIC DNA]</scope>
    <source>
        <strain evidence="10 11">PS1R-30</strain>
    </source>
</reference>
<dbReference type="CDD" id="cd12797">
    <property type="entry name" value="M23_peptidase"/>
    <property type="match status" value="1"/>
</dbReference>
<organism evidence="10 11">
    <name type="scientific">Novosphingobium anseongense</name>
    <dbReference type="NCBI Taxonomy" id="3133436"/>
    <lineage>
        <taxon>Bacteria</taxon>
        <taxon>Pseudomonadati</taxon>
        <taxon>Pseudomonadota</taxon>
        <taxon>Alphaproteobacteria</taxon>
        <taxon>Sphingomonadales</taxon>
        <taxon>Sphingomonadaceae</taxon>
        <taxon>Novosphingobium</taxon>
    </lineage>
</organism>
<gene>
    <name evidence="10" type="ORF">WG901_10475</name>
</gene>
<evidence type="ECO:0000256" key="6">
    <source>
        <dbReference type="ARBA" id="ARBA00023049"/>
    </source>
</evidence>
<dbReference type="InterPro" id="IPR050570">
    <property type="entry name" value="Cell_wall_metabolism_enzyme"/>
</dbReference>
<feature type="chain" id="PRO_5045530907" evidence="8">
    <location>
        <begin position="25"/>
        <end position="411"/>
    </location>
</feature>